<organism evidence="4 5">
    <name type="scientific">Molorchus minor</name>
    <dbReference type="NCBI Taxonomy" id="1323400"/>
    <lineage>
        <taxon>Eukaryota</taxon>
        <taxon>Metazoa</taxon>
        <taxon>Ecdysozoa</taxon>
        <taxon>Arthropoda</taxon>
        <taxon>Hexapoda</taxon>
        <taxon>Insecta</taxon>
        <taxon>Pterygota</taxon>
        <taxon>Neoptera</taxon>
        <taxon>Endopterygota</taxon>
        <taxon>Coleoptera</taxon>
        <taxon>Polyphaga</taxon>
        <taxon>Cucujiformia</taxon>
        <taxon>Chrysomeloidea</taxon>
        <taxon>Cerambycidae</taxon>
        <taxon>Lamiinae</taxon>
        <taxon>Monochamini</taxon>
        <taxon>Molorchus</taxon>
    </lineage>
</organism>
<dbReference type="PANTHER" id="PTHR15363">
    <property type="entry name" value="POU DOMAIN CLASS 2-ASSOCIATING FACTOR 1"/>
    <property type="match status" value="1"/>
</dbReference>
<dbReference type="Proteomes" id="UP001162164">
    <property type="component" value="Unassembled WGS sequence"/>
</dbReference>
<dbReference type="InterPro" id="IPR031311">
    <property type="entry name" value="CHIT_BIND_RR_consensus"/>
</dbReference>
<proteinExistence type="predicted"/>
<feature type="compositionally biased region" description="Low complexity" evidence="3">
    <location>
        <begin position="338"/>
        <end position="354"/>
    </location>
</feature>
<dbReference type="PROSITE" id="PS51155">
    <property type="entry name" value="CHIT_BIND_RR_2"/>
    <property type="match status" value="1"/>
</dbReference>
<gene>
    <name evidence="4" type="ORF">NQ317_009557</name>
</gene>
<evidence type="ECO:0000256" key="3">
    <source>
        <dbReference type="SAM" id="MobiDB-lite"/>
    </source>
</evidence>
<protein>
    <submittedName>
        <fullName evidence="4">Uncharacterized protein</fullName>
    </submittedName>
</protein>
<evidence type="ECO:0000256" key="1">
    <source>
        <dbReference type="ARBA" id="ARBA00022460"/>
    </source>
</evidence>
<evidence type="ECO:0000313" key="5">
    <source>
        <dbReference type="Proteomes" id="UP001162164"/>
    </source>
</evidence>
<sequence>MIIQVNILQGLVNIADKVTDTLALPGHQSAGAAIPILRLDNSPNAGDGHFSYAYETGDGVSAQEEGNADQAQGSFSYTSPEGQPISVQYVADENGYQPQGDHLPTPPPIPDEILRSIQLNQEAEARGDHYDEAQQDHGTPQQQYGAPAVQAAPQSLYGAPAPNQQQFRAQPAIPQQFRAPVAPQQQHVAPAALSSNLELSLLPNNNMVPLISSSKHAQLLSSNMGHLRPSIDNLENVQLPNNKIEPLQHPQQLYGAPTARKQQHNSPAAPQQQYGAPAARQQQHRVPAAPSQQYGVPAARQNQPAPQQQYGAPAARQQQHAAPVPQQQYAPPPLTNGAPAARQQQHAAPTPQQQYGAPAARQQQHLATAPQE</sequence>
<accession>A0ABQ9JIL2</accession>
<dbReference type="EMBL" id="JAPWTJ010000558">
    <property type="protein sequence ID" value="KAJ8977360.1"/>
    <property type="molecule type" value="Genomic_DNA"/>
</dbReference>
<feature type="compositionally biased region" description="Polar residues" evidence="3">
    <location>
        <begin position="361"/>
        <end position="372"/>
    </location>
</feature>
<evidence type="ECO:0000313" key="4">
    <source>
        <dbReference type="EMBL" id="KAJ8977360.1"/>
    </source>
</evidence>
<dbReference type="Pfam" id="PF00379">
    <property type="entry name" value="Chitin_bind_4"/>
    <property type="match status" value="1"/>
</dbReference>
<feature type="region of interest" description="Disordered" evidence="3">
    <location>
        <begin position="125"/>
        <end position="150"/>
    </location>
</feature>
<feature type="compositionally biased region" description="Basic and acidic residues" evidence="3">
    <location>
        <begin position="125"/>
        <end position="135"/>
    </location>
</feature>
<evidence type="ECO:0000256" key="2">
    <source>
        <dbReference type="PROSITE-ProRule" id="PRU00497"/>
    </source>
</evidence>
<comment type="caution">
    <text evidence="4">The sequence shown here is derived from an EMBL/GenBank/DDBJ whole genome shotgun (WGS) entry which is preliminary data.</text>
</comment>
<reference evidence="4" key="1">
    <citation type="journal article" date="2023" name="Insect Mol. Biol.">
        <title>Genome sequencing provides insights into the evolution of gene families encoding plant cell wall-degrading enzymes in longhorned beetles.</title>
        <authorList>
            <person name="Shin N.R."/>
            <person name="Okamura Y."/>
            <person name="Kirsch R."/>
            <person name="Pauchet Y."/>
        </authorList>
    </citation>
    <scope>NUCLEOTIDE SEQUENCE</scope>
    <source>
        <strain evidence="4">MMC_N1</strain>
    </source>
</reference>
<feature type="compositionally biased region" description="Low complexity" evidence="3">
    <location>
        <begin position="267"/>
        <end position="281"/>
    </location>
</feature>
<keyword evidence="5" id="KW-1185">Reference proteome</keyword>
<dbReference type="InterPro" id="IPR000618">
    <property type="entry name" value="Insect_cuticle"/>
</dbReference>
<name>A0ABQ9JIL2_9CUCU</name>
<keyword evidence="1 2" id="KW-0193">Cuticle</keyword>
<feature type="region of interest" description="Disordered" evidence="3">
    <location>
        <begin position="257"/>
        <end position="372"/>
    </location>
</feature>
<feature type="compositionally biased region" description="Low complexity" evidence="3">
    <location>
        <begin position="297"/>
        <end position="329"/>
    </location>
</feature>
<dbReference type="PROSITE" id="PS00233">
    <property type="entry name" value="CHIT_BIND_RR_1"/>
    <property type="match status" value="1"/>
</dbReference>
<dbReference type="PANTHER" id="PTHR15363:SF4">
    <property type="entry name" value="CUTICLE PROTEIN 16.5-RELATED"/>
    <property type="match status" value="1"/>
</dbReference>
<dbReference type="PRINTS" id="PR00947">
    <property type="entry name" value="CUTICLE"/>
</dbReference>